<keyword evidence="3" id="KW-1185">Reference proteome</keyword>
<evidence type="ECO:0000259" key="1">
    <source>
        <dbReference type="Pfam" id="PF01510"/>
    </source>
</evidence>
<dbReference type="Pfam" id="PF01510">
    <property type="entry name" value="Amidase_2"/>
    <property type="match status" value="1"/>
</dbReference>
<comment type="caution">
    <text evidence="2">The sequence shown here is derived from an EMBL/GenBank/DDBJ whole genome shotgun (WGS) entry which is preliminary data.</text>
</comment>
<dbReference type="GO" id="GO:0008745">
    <property type="term" value="F:N-acetylmuramoyl-L-alanine amidase activity"/>
    <property type="evidence" value="ECO:0007669"/>
    <property type="project" value="InterPro"/>
</dbReference>
<dbReference type="SUPFAM" id="SSF55846">
    <property type="entry name" value="N-acetylmuramoyl-L-alanine amidase-like"/>
    <property type="match status" value="1"/>
</dbReference>
<dbReference type="EMBL" id="SLUI01000011">
    <property type="protein sequence ID" value="TCL35664.1"/>
    <property type="molecule type" value="Genomic_DNA"/>
</dbReference>
<dbReference type="Gene3D" id="3.40.80.10">
    <property type="entry name" value="Peptidoglycan recognition protein-like"/>
    <property type="match status" value="1"/>
</dbReference>
<protein>
    <submittedName>
        <fullName evidence="2">N-acetylmuramoyl-L-alanine amidase</fullName>
    </submittedName>
</protein>
<reference evidence="2 3" key="1">
    <citation type="submission" date="2019-03" db="EMBL/GenBank/DDBJ databases">
        <title>Genomic Encyclopedia of Type Strains, Phase IV (KMG-IV): sequencing the most valuable type-strain genomes for metagenomic binning, comparative biology and taxonomic classification.</title>
        <authorList>
            <person name="Goeker M."/>
        </authorList>
    </citation>
    <scope>NUCLEOTIDE SEQUENCE [LARGE SCALE GENOMIC DNA]</scope>
    <source>
        <strain evidence="2 3">DSM 15969</strain>
    </source>
</reference>
<dbReference type="InterPro" id="IPR002502">
    <property type="entry name" value="Amidase_domain"/>
</dbReference>
<gene>
    <name evidence="2" type="ORF">EV210_111130</name>
</gene>
<dbReference type="RefSeq" id="WP_243650589.1">
    <property type="nucleotide sequence ID" value="NZ_SLUI01000011.1"/>
</dbReference>
<dbReference type="InterPro" id="IPR036505">
    <property type="entry name" value="Amidase/PGRP_sf"/>
</dbReference>
<feature type="domain" description="N-acetylmuramoyl-L-alanine amidase" evidence="1">
    <location>
        <begin position="47"/>
        <end position="136"/>
    </location>
</feature>
<evidence type="ECO:0000313" key="3">
    <source>
        <dbReference type="Proteomes" id="UP000295063"/>
    </source>
</evidence>
<dbReference type="AlphaFoldDB" id="A0A4R1PUL6"/>
<organism evidence="2 3">
    <name type="scientific">Anaerospora hongkongensis</name>
    <dbReference type="NCBI Taxonomy" id="244830"/>
    <lineage>
        <taxon>Bacteria</taxon>
        <taxon>Bacillati</taxon>
        <taxon>Bacillota</taxon>
        <taxon>Negativicutes</taxon>
        <taxon>Selenomonadales</taxon>
        <taxon>Sporomusaceae</taxon>
        <taxon>Anaerospora</taxon>
    </lineage>
</organism>
<sequence>MKKVTLAELKQLALLGKSNLWGLAQSLGRDVKLYLHWTAGHYGQFFSDYHINIDADGSIYISTSNLAEVKNHTYMRNTGAIGIALACAYNATTRNIGLEPPTAQQIESTAQVIAVLAGVLDLTIDRQRVMTHAEAADDDNYGPLTTCERWDLWYFDGADRGEGGNVIRGKANWYKNQGVGM</sequence>
<evidence type="ECO:0000313" key="2">
    <source>
        <dbReference type="EMBL" id="TCL35664.1"/>
    </source>
</evidence>
<dbReference type="Proteomes" id="UP000295063">
    <property type="component" value="Unassembled WGS sequence"/>
</dbReference>
<dbReference type="GO" id="GO:0009253">
    <property type="term" value="P:peptidoglycan catabolic process"/>
    <property type="evidence" value="ECO:0007669"/>
    <property type="project" value="InterPro"/>
</dbReference>
<name>A0A4R1PUL6_9FIRM</name>
<proteinExistence type="predicted"/>
<accession>A0A4R1PUL6</accession>